<proteinExistence type="predicted"/>
<feature type="transmembrane region" description="Helical" evidence="1">
    <location>
        <begin position="45"/>
        <end position="64"/>
    </location>
</feature>
<evidence type="ECO:0000256" key="1">
    <source>
        <dbReference type="SAM" id="Phobius"/>
    </source>
</evidence>
<dbReference type="Gene3D" id="1.20.120.1760">
    <property type="match status" value="1"/>
</dbReference>
<comment type="caution">
    <text evidence="2">The sequence shown here is derived from an EMBL/GenBank/DDBJ whole genome shotgun (WGS) entry which is preliminary data.</text>
</comment>
<feature type="transmembrane region" description="Helical" evidence="1">
    <location>
        <begin position="160"/>
        <end position="182"/>
    </location>
</feature>
<keyword evidence="1" id="KW-0472">Membrane</keyword>
<keyword evidence="1" id="KW-0812">Transmembrane</keyword>
<accession>A0ABU7XGH2</accession>
<dbReference type="RefSeq" id="WP_332081232.1">
    <property type="nucleotide sequence ID" value="NZ_JAZHYN010000014.1"/>
</dbReference>
<dbReference type="EMBL" id="JAZHYN010000014">
    <property type="protein sequence ID" value="MEF3366249.1"/>
    <property type="molecule type" value="Genomic_DNA"/>
</dbReference>
<dbReference type="Proteomes" id="UP001350748">
    <property type="component" value="Unassembled WGS sequence"/>
</dbReference>
<sequence>MRSGDVLKWLRNASPQRGQSFFYTLEQQATLAIARAAPHWVKPSHLSLLGAVAAVCAAAILVGSHSWPDLIWLLPPAMLVNWFGLTADLPLARLRGGELPGSGMTHHVAELFSHVLLIVAYGFSPFLSARAAAIILVCYLLFSSYCYIRAATRQTQQMAYLGIGVTEFRLLLAFWPFIAIALGVPESLHDPLPGIDVAVMALALIAVLGLFGKLFKDGRRIAAASTQEK</sequence>
<name>A0ABU7XGH2_9HYPH</name>
<reference evidence="2 3" key="1">
    <citation type="submission" date="2024-02" db="EMBL/GenBank/DDBJ databases">
        <authorList>
            <person name="Grouzdev D."/>
        </authorList>
    </citation>
    <scope>NUCLEOTIDE SEQUENCE [LARGE SCALE GENOMIC DNA]</scope>
    <source>
        <strain evidence="2 3">9N</strain>
    </source>
</reference>
<keyword evidence="3" id="KW-1185">Reference proteome</keyword>
<feature type="transmembrane region" description="Helical" evidence="1">
    <location>
        <begin position="194"/>
        <end position="211"/>
    </location>
</feature>
<protein>
    <submittedName>
        <fullName evidence="2">Uncharacterized protein</fullName>
    </submittedName>
</protein>
<keyword evidence="1" id="KW-1133">Transmembrane helix</keyword>
<organism evidence="2 3">
    <name type="scientific">Methylocystis borbori</name>
    <dbReference type="NCBI Taxonomy" id="3118750"/>
    <lineage>
        <taxon>Bacteria</taxon>
        <taxon>Pseudomonadati</taxon>
        <taxon>Pseudomonadota</taxon>
        <taxon>Alphaproteobacteria</taxon>
        <taxon>Hyphomicrobiales</taxon>
        <taxon>Methylocystaceae</taxon>
        <taxon>Methylocystis</taxon>
    </lineage>
</organism>
<dbReference type="InterPro" id="IPR043130">
    <property type="entry name" value="CDP-OH_PTrfase_TM_dom"/>
</dbReference>
<evidence type="ECO:0000313" key="2">
    <source>
        <dbReference type="EMBL" id="MEF3366249.1"/>
    </source>
</evidence>
<evidence type="ECO:0000313" key="3">
    <source>
        <dbReference type="Proteomes" id="UP001350748"/>
    </source>
</evidence>
<gene>
    <name evidence="2" type="ORF">V3H18_06815</name>
</gene>
<feature type="transmembrane region" description="Helical" evidence="1">
    <location>
        <begin position="129"/>
        <end position="148"/>
    </location>
</feature>